<comment type="similarity">
    <text evidence="2">Belongs to the DNA repair metallo-beta-lactamase (DRMBL) family.</text>
</comment>
<dbReference type="InterPro" id="IPR011084">
    <property type="entry name" value="DRMBL"/>
</dbReference>
<evidence type="ECO:0000256" key="5">
    <source>
        <dbReference type="ARBA" id="ARBA00023242"/>
    </source>
</evidence>
<dbReference type="GO" id="GO:0006303">
    <property type="term" value="P:double-strand break repair via nonhomologous end joining"/>
    <property type="evidence" value="ECO:0007669"/>
    <property type="project" value="TreeGrafter"/>
</dbReference>
<feature type="region of interest" description="Disordered" evidence="6">
    <location>
        <begin position="1"/>
        <end position="34"/>
    </location>
</feature>
<dbReference type="GO" id="GO:0005634">
    <property type="term" value="C:nucleus"/>
    <property type="evidence" value="ECO:0007669"/>
    <property type="project" value="UniProtKB-SubCell"/>
</dbReference>
<accession>A0A4P9ZA36</accession>
<evidence type="ECO:0000256" key="6">
    <source>
        <dbReference type="SAM" id="MobiDB-lite"/>
    </source>
</evidence>
<evidence type="ECO:0000313" key="8">
    <source>
        <dbReference type="EMBL" id="RKP29635.1"/>
    </source>
</evidence>
<gene>
    <name evidence="8" type="ORF">METBISCDRAFT_4240</name>
</gene>
<dbReference type="SUPFAM" id="SSF56281">
    <property type="entry name" value="Metallo-hydrolase/oxidoreductase"/>
    <property type="match status" value="1"/>
</dbReference>
<dbReference type="GO" id="GO:0036297">
    <property type="term" value="P:interstrand cross-link repair"/>
    <property type="evidence" value="ECO:0007669"/>
    <property type="project" value="TreeGrafter"/>
</dbReference>
<name>A0A4P9ZA36_9ASCO</name>
<dbReference type="Pfam" id="PF07522">
    <property type="entry name" value="DRMBL"/>
    <property type="match status" value="1"/>
</dbReference>
<protein>
    <recommendedName>
        <fullName evidence="7">DNA repair metallo-beta-lactamase domain-containing protein</fullName>
    </recommendedName>
</protein>
<feature type="domain" description="DNA repair metallo-beta-lactamase" evidence="7">
    <location>
        <begin position="348"/>
        <end position="494"/>
    </location>
</feature>
<dbReference type="Proteomes" id="UP000268321">
    <property type="component" value="Unassembled WGS sequence"/>
</dbReference>
<sequence length="513" mass="58671">QVERSKYVNSAPKKRKVKQEERPKHPESARDLLPSTKKKDIPELNIMRFHASPAQKYCVSVDAFCYKPHELIKQYFLSHFHSDHYGGISKRWSLERTIDSKIIYCSRITARLLQIRFNIDPRFIFDMENEFRYKVRCYVDGELQDGGYVSEEQSAGLYVTLIDANHCPGAVIFLFESIPHEGDPTYYLHCGDFRIDAEMLKNPLLKPFHLGGPKRLAKVYLDTTYMNPSYNFPKQEQVCESIANLIYDIVKGKEMVKECFGTSIQSRINQFLPLKSKGEVKKCLVLVGTYLIGKERIATSILKILGGCPIYVSHINSRGDKAELVRAFQDQYLDSVLTADPLGPGGHEVVVHLVPMKIVGTLKEMTNYFNFNKYHDSFERCVGLRPSGWTFQDNGADCADEERTEEVAGSMIMTSAAPVHESLTTLSLLKHSEDYTSKDILKQNPFTAKKYAKFDPSTSRIFSLPYSEHLSFRELCFLVVFFDIGQVIPTVNMNNPESAERMAQSISEWQLLR</sequence>
<evidence type="ECO:0000259" key="7">
    <source>
        <dbReference type="Pfam" id="PF07522"/>
    </source>
</evidence>
<proteinExistence type="inferred from homology"/>
<keyword evidence="9" id="KW-1185">Reference proteome</keyword>
<evidence type="ECO:0000256" key="2">
    <source>
        <dbReference type="ARBA" id="ARBA00010304"/>
    </source>
</evidence>
<reference evidence="9" key="1">
    <citation type="journal article" date="2018" name="Nat. Microbiol.">
        <title>Leveraging single-cell genomics to expand the fungal tree of life.</title>
        <authorList>
            <person name="Ahrendt S.R."/>
            <person name="Quandt C.A."/>
            <person name="Ciobanu D."/>
            <person name="Clum A."/>
            <person name="Salamov A."/>
            <person name="Andreopoulos B."/>
            <person name="Cheng J.F."/>
            <person name="Woyke T."/>
            <person name="Pelin A."/>
            <person name="Henrissat B."/>
            <person name="Reynolds N.K."/>
            <person name="Benny G.L."/>
            <person name="Smith M.E."/>
            <person name="James T.Y."/>
            <person name="Grigoriev I.V."/>
        </authorList>
    </citation>
    <scope>NUCLEOTIDE SEQUENCE [LARGE SCALE GENOMIC DNA]</scope>
    <source>
        <strain evidence="9">Baker2002</strain>
    </source>
</reference>
<dbReference type="CDD" id="cd16273">
    <property type="entry name" value="SNM1A-1C-like_MBL-fold"/>
    <property type="match status" value="1"/>
</dbReference>
<evidence type="ECO:0000256" key="4">
    <source>
        <dbReference type="ARBA" id="ARBA00023204"/>
    </source>
</evidence>
<dbReference type="GO" id="GO:0035312">
    <property type="term" value="F:5'-3' DNA exonuclease activity"/>
    <property type="evidence" value="ECO:0007669"/>
    <property type="project" value="TreeGrafter"/>
</dbReference>
<keyword evidence="4" id="KW-0234">DNA repair</keyword>
<keyword evidence="3" id="KW-0227">DNA damage</keyword>
<dbReference type="EMBL" id="ML004479">
    <property type="protein sequence ID" value="RKP29635.1"/>
    <property type="molecule type" value="Genomic_DNA"/>
</dbReference>
<dbReference type="PANTHER" id="PTHR23240:SF6">
    <property type="entry name" value="DNA CROSS-LINK REPAIR 1A PROTEIN"/>
    <property type="match status" value="1"/>
</dbReference>
<dbReference type="AlphaFoldDB" id="A0A4P9ZA36"/>
<dbReference type="Gene3D" id="3.60.15.10">
    <property type="entry name" value="Ribonuclease Z/Hydroxyacylglutathione hydrolase-like"/>
    <property type="match status" value="1"/>
</dbReference>
<evidence type="ECO:0000256" key="3">
    <source>
        <dbReference type="ARBA" id="ARBA00022763"/>
    </source>
</evidence>
<comment type="subcellular location">
    <subcellularLocation>
        <location evidence="1">Nucleus</location>
    </subcellularLocation>
</comment>
<evidence type="ECO:0000256" key="1">
    <source>
        <dbReference type="ARBA" id="ARBA00004123"/>
    </source>
</evidence>
<organism evidence="8 9">
    <name type="scientific">Metschnikowia bicuspidata</name>
    <dbReference type="NCBI Taxonomy" id="27322"/>
    <lineage>
        <taxon>Eukaryota</taxon>
        <taxon>Fungi</taxon>
        <taxon>Dikarya</taxon>
        <taxon>Ascomycota</taxon>
        <taxon>Saccharomycotina</taxon>
        <taxon>Pichiomycetes</taxon>
        <taxon>Metschnikowiaceae</taxon>
        <taxon>Metschnikowia</taxon>
    </lineage>
</organism>
<dbReference type="Gene3D" id="3.40.50.12650">
    <property type="match status" value="1"/>
</dbReference>
<dbReference type="PANTHER" id="PTHR23240">
    <property type="entry name" value="DNA CROSS-LINK REPAIR PROTEIN PSO2/SNM1-RELATED"/>
    <property type="match status" value="1"/>
</dbReference>
<keyword evidence="5" id="KW-0539">Nucleus</keyword>
<feature type="non-terminal residue" evidence="8">
    <location>
        <position position="513"/>
    </location>
</feature>
<feature type="compositionally biased region" description="Basic and acidic residues" evidence="6">
    <location>
        <begin position="18"/>
        <end position="30"/>
    </location>
</feature>
<feature type="non-terminal residue" evidence="8">
    <location>
        <position position="1"/>
    </location>
</feature>
<evidence type="ECO:0000313" key="9">
    <source>
        <dbReference type="Proteomes" id="UP000268321"/>
    </source>
</evidence>
<dbReference type="InterPro" id="IPR036866">
    <property type="entry name" value="RibonucZ/Hydroxyglut_hydro"/>
</dbReference>
<dbReference type="OrthoDB" id="262529at2759"/>
<dbReference type="GO" id="GO:0003684">
    <property type="term" value="F:damaged DNA binding"/>
    <property type="evidence" value="ECO:0007669"/>
    <property type="project" value="TreeGrafter"/>
</dbReference>